<feature type="signal peptide" evidence="5">
    <location>
        <begin position="1"/>
        <end position="17"/>
    </location>
</feature>
<gene>
    <name evidence="7" type="ORF">OSB04_022494</name>
</gene>
<dbReference type="InterPro" id="IPR001611">
    <property type="entry name" value="Leu-rich_rpt"/>
</dbReference>
<comment type="caution">
    <text evidence="7">The sequence shown here is derived from an EMBL/GenBank/DDBJ whole genome shotgun (WGS) entry which is preliminary data.</text>
</comment>
<name>A0AA38WIS5_9ASTR</name>
<evidence type="ECO:0000313" key="7">
    <source>
        <dbReference type="EMBL" id="KAJ9549951.1"/>
    </source>
</evidence>
<evidence type="ECO:0000256" key="2">
    <source>
        <dbReference type="ARBA" id="ARBA00022737"/>
    </source>
</evidence>
<dbReference type="Pfam" id="PF13855">
    <property type="entry name" value="LRR_8"/>
    <property type="match status" value="1"/>
</dbReference>
<feature type="region of interest" description="Disordered" evidence="3">
    <location>
        <begin position="336"/>
        <end position="362"/>
    </location>
</feature>
<proteinExistence type="predicted"/>
<evidence type="ECO:0000256" key="1">
    <source>
        <dbReference type="ARBA" id="ARBA00022614"/>
    </source>
</evidence>
<keyword evidence="8" id="KW-1185">Reference proteome</keyword>
<organism evidence="7 8">
    <name type="scientific">Centaurea solstitialis</name>
    <name type="common">yellow star-thistle</name>
    <dbReference type="NCBI Taxonomy" id="347529"/>
    <lineage>
        <taxon>Eukaryota</taxon>
        <taxon>Viridiplantae</taxon>
        <taxon>Streptophyta</taxon>
        <taxon>Embryophyta</taxon>
        <taxon>Tracheophyta</taxon>
        <taxon>Spermatophyta</taxon>
        <taxon>Magnoliopsida</taxon>
        <taxon>eudicotyledons</taxon>
        <taxon>Gunneridae</taxon>
        <taxon>Pentapetalae</taxon>
        <taxon>asterids</taxon>
        <taxon>campanulids</taxon>
        <taxon>Asterales</taxon>
        <taxon>Asteraceae</taxon>
        <taxon>Carduoideae</taxon>
        <taxon>Cardueae</taxon>
        <taxon>Centaureinae</taxon>
        <taxon>Centaurea</taxon>
    </lineage>
</organism>
<dbReference type="Pfam" id="PF08263">
    <property type="entry name" value="LRRNT_2"/>
    <property type="match status" value="1"/>
</dbReference>
<dbReference type="EMBL" id="JARYMX010000005">
    <property type="protein sequence ID" value="KAJ9549951.1"/>
    <property type="molecule type" value="Genomic_DNA"/>
</dbReference>
<evidence type="ECO:0000256" key="4">
    <source>
        <dbReference type="SAM" id="Phobius"/>
    </source>
</evidence>
<dbReference type="FunFam" id="3.80.10.10:FF:000379">
    <property type="entry name" value="Protein NSP-INTERACTING KINASE 2"/>
    <property type="match status" value="1"/>
</dbReference>
<keyword evidence="4" id="KW-0472">Membrane</keyword>
<evidence type="ECO:0000256" key="3">
    <source>
        <dbReference type="SAM" id="MobiDB-lite"/>
    </source>
</evidence>
<dbReference type="Pfam" id="PF00560">
    <property type="entry name" value="LRR_1"/>
    <property type="match status" value="2"/>
</dbReference>
<feature type="domain" description="Leucine-rich repeat-containing N-terminal plant-type" evidence="6">
    <location>
        <begin position="18"/>
        <end position="58"/>
    </location>
</feature>
<dbReference type="Proteomes" id="UP001172457">
    <property type="component" value="Chromosome 5"/>
</dbReference>
<dbReference type="SUPFAM" id="SSF52058">
    <property type="entry name" value="L domain-like"/>
    <property type="match status" value="1"/>
</dbReference>
<feature type="chain" id="PRO_5041459582" description="Leucine-rich repeat-containing N-terminal plant-type domain-containing protein" evidence="5">
    <location>
        <begin position="18"/>
        <end position="402"/>
    </location>
</feature>
<keyword evidence="4" id="KW-0812">Transmembrane</keyword>
<dbReference type="PANTHER" id="PTHR48065">
    <property type="entry name" value="OS10G0469600 PROTEIN"/>
    <property type="match status" value="1"/>
</dbReference>
<keyword evidence="2" id="KW-0677">Repeat</keyword>
<protein>
    <recommendedName>
        <fullName evidence="6">Leucine-rich repeat-containing N-terminal plant-type domain-containing protein</fullName>
    </recommendedName>
</protein>
<keyword evidence="5" id="KW-0732">Signal</keyword>
<dbReference type="InterPro" id="IPR013210">
    <property type="entry name" value="LRR_N_plant-typ"/>
</dbReference>
<evidence type="ECO:0000256" key="5">
    <source>
        <dbReference type="SAM" id="SignalP"/>
    </source>
</evidence>
<sequence>MLSFIFILLILPISCYSNAELSVLMEIKASLDPENKHLSSWTETADPCGGSFIGVACNQYLKVANISLQGKGLTGKLSPAISGLKCLSGLYLHYNFLTGEIPKEISGLTELSELYLNVNNLTGEIPKEIGNMANLEVVELCCNQLKGSIPSGLGNLTKLNVLALQHNRLTSRIPRTLGNLVMLKRLDLSYNQLLGAIPVAMVKASRLEFFDVQNNTLSGFVPTGLKRLNTGFSYKNNRDLCGFASLRPCTDLDVAMINQLEPFTPAAPNTTISANIPQSANVLPRCQNPNNCTNSSNNLRRVGIIAGIVAVIAALTITAFIAIFIHRRRKQRIWSKSETPEHRFSMAESAKKSSGSACEWDPTQKTAEKLQFLRRTPIARITFASELQFGGDRVGYSVLFRC</sequence>
<accession>A0AA38WIS5</accession>
<dbReference type="Gene3D" id="3.80.10.10">
    <property type="entry name" value="Ribonuclease Inhibitor"/>
    <property type="match status" value="2"/>
</dbReference>
<feature type="compositionally biased region" description="Basic and acidic residues" evidence="3">
    <location>
        <begin position="338"/>
        <end position="351"/>
    </location>
</feature>
<evidence type="ECO:0000259" key="6">
    <source>
        <dbReference type="Pfam" id="PF08263"/>
    </source>
</evidence>
<dbReference type="InterPro" id="IPR032675">
    <property type="entry name" value="LRR_dom_sf"/>
</dbReference>
<evidence type="ECO:0000313" key="8">
    <source>
        <dbReference type="Proteomes" id="UP001172457"/>
    </source>
</evidence>
<reference evidence="7" key="1">
    <citation type="submission" date="2023-03" db="EMBL/GenBank/DDBJ databases">
        <title>Chromosome-scale reference genome and RAD-based genetic map of yellow starthistle (Centaurea solstitialis) reveal putative structural variation and QTLs associated with invader traits.</title>
        <authorList>
            <person name="Reatini B."/>
            <person name="Cang F.A."/>
            <person name="Jiang Q."/>
            <person name="Mckibben M.T.W."/>
            <person name="Barker M.S."/>
            <person name="Rieseberg L.H."/>
            <person name="Dlugosch K.M."/>
        </authorList>
    </citation>
    <scope>NUCLEOTIDE SEQUENCE</scope>
    <source>
        <strain evidence="7">CAN-66</strain>
        <tissue evidence="7">Leaf</tissue>
    </source>
</reference>
<keyword evidence="1" id="KW-0433">Leucine-rich repeat</keyword>
<feature type="transmembrane region" description="Helical" evidence="4">
    <location>
        <begin position="302"/>
        <end position="325"/>
    </location>
</feature>
<dbReference type="AlphaFoldDB" id="A0AA38WIS5"/>
<keyword evidence="4" id="KW-1133">Transmembrane helix</keyword>